<protein>
    <recommendedName>
        <fullName evidence="1">Reverse transcriptase domain-containing protein</fullName>
    </recommendedName>
</protein>
<evidence type="ECO:0000259" key="1">
    <source>
        <dbReference type="PROSITE" id="PS50878"/>
    </source>
</evidence>
<evidence type="ECO:0000313" key="2">
    <source>
        <dbReference type="EMBL" id="CAF4921618.1"/>
    </source>
</evidence>
<dbReference type="SUPFAM" id="SSF56219">
    <property type="entry name" value="DNase I-like"/>
    <property type="match status" value="1"/>
</dbReference>
<dbReference type="Pfam" id="PF14529">
    <property type="entry name" value="Exo_endo_phos_2"/>
    <property type="match status" value="1"/>
</dbReference>
<dbReference type="PROSITE" id="PS50878">
    <property type="entry name" value="RT_POL"/>
    <property type="match status" value="1"/>
</dbReference>
<evidence type="ECO:0000313" key="3">
    <source>
        <dbReference type="Proteomes" id="UP000663880"/>
    </source>
</evidence>
<dbReference type="InterPro" id="IPR043502">
    <property type="entry name" value="DNA/RNA_pol_sf"/>
</dbReference>
<dbReference type="InterPro" id="IPR052560">
    <property type="entry name" value="RdDP_mobile_element"/>
</dbReference>
<dbReference type="CDD" id="cd01650">
    <property type="entry name" value="RT_nLTR_like"/>
    <property type="match status" value="1"/>
</dbReference>
<name>A0A821W6Z9_9NEOP</name>
<reference evidence="2" key="1">
    <citation type="submission" date="2021-02" db="EMBL/GenBank/DDBJ databases">
        <authorList>
            <person name="Steward A R."/>
        </authorList>
    </citation>
    <scope>NUCLEOTIDE SEQUENCE</scope>
</reference>
<dbReference type="AlphaFoldDB" id="A0A821W6Z9"/>
<organism evidence="2 3">
    <name type="scientific">Pieris macdunnoughi</name>
    <dbReference type="NCBI Taxonomy" id="345717"/>
    <lineage>
        <taxon>Eukaryota</taxon>
        <taxon>Metazoa</taxon>
        <taxon>Ecdysozoa</taxon>
        <taxon>Arthropoda</taxon>
        <taxon>Hexapoda</taxon>
        <taxon>Insecta</taxon>
        <taxon>Pterygota</taxon>
        <taxon>Neoptera</taxon>
        <taxon>Endopterygota</taxon>
        <taxon>Lepidoptera</taxon>
        <taxon>Glossata</taxon>
        <taxon>Ditrysia</taxon>
        <taxon>Papilionoidea</taxon>
        <taxon>Pieridae</taxon>
        <taxon>Pierinae</taxon>
        <taxon>Pieris</taxon>
    </lineage>
</organism>
<dbReference type="InterPro" id="IPR036691">
    <property type="entry name" value="Endo/exonu/phosph_ase_sf"/>
</dbReference>
<dbReference type="GO" id="GO:0003824">
    <property type="term" value="F:catalytic activity"/>
    <property type="evidence" value="ECO:0007669"/>
    <property type="project" value="InterPro"/>
</dbReference>
<dbReference type="EMBL" id="CAJOBZ010000058">
    <property type="protein sequence ID" value="CAF4921618.1"/>
    <property type="molecule type" value="Genomic_DNA"/>
</dbReference>
<proteinExistence type="predicted"/>
<comment type="caution">
    <text evidence="2">The sequence shown here is derived from an EMBL/GenBank/DDBJ whole genome shotgun (WGS) entry which is preliminary data.</text>
</comment>
<dbReference type="SUPFAM" id="SSF56672">
    <property type="entry name" value="DNA/RNA polymerases"/>
    <property type="match status" value="1"/>
</dbReference>
<dbReference type="InterPro" id="IPR005135">
    <property type="entry name" value="Endo/exonuclease/phosphatase"/>
</dbReference>
<dbReference type="Pfam" id="PF00078">
    <property type="entry name" value="RVT_1"/>
    <property type="match status" value="1"/>
</dbReference>
<dbReference type="Gene3D" id="3.60.10.10">
    <property type="entry name" value="Endonuclease/exonuclease/phosphatase"/>
    <property type="match status" value="1"/>
</dbReference>
<dbReference type="PANTHER" id="PTHR36688:SF2">
    <property type="entry name" value="ENDONUCLEASE_EXONUCLEASE_PHOSPHATASE DOMAIN-CONTAINING PROTEIN"/>
    <property type="match status" value="1"/>
</dbReference>
<gene>
    <name evidence="2" type="ORF">PMACD_LOCUS13081</name>
</gene>
<feature type="domain" description="Reverse transcriptase" evidence="1">
    <location>
        <begin position="479"/>
        <end position="745"/>
    </location>
</feature>
<dbReference type="InterPro" id="IPR000477">
    <property type="entry name" value="RT_dom"/>
</dbReference>
<dbReference type="PANTHER" id="PTHR36688">
    <property type="entry name" value="ENDO/EXONUCLEASE/PHOSPHATASE DOMAIN-CONTAINING PROTEIN"/>
    <property type="match status" value="1"/>
</dbReference>
<dbReference type="Proteomes" id="UP000663880">
    <property type="component" value="Unassembled WGS sequence"/>
</dbReference>
<sequence>MMSLRIATWNINGLTPNKKELEIMLKHNKIDIGLISETHLNDRKNIKIDNYDVYYTNHPDTTSHGGSAVIVKSNIGHHLHSEFREDWMQATTITINASMGPINVSAVYCPPKHKPKQHMFDRYFQSLGNRYISGGDWNCKHTHWGSRLTNSKGRELKKCVDKHKLITLGTGKPTYWPTDVNRIPDLVDFFVVKGLSDVYFDVASSSDGGSDHTPIIATFSVSAIHRAQRLALYNHKTDWDAFAEYLEDEVELKVRLKTEEDIDETTFYITNLIQVAAWRATPTLSSSNQLGNIPLEIRNKLEEKRRQRRRLHTSRSDVDRSEFNRISRELKELIKENQNTTFQEKLCTLSAHKKDNYSLWKITKNFKRPHNHIPPIRISTNDPWARSGSEKAELFARHLSEVFKPNQSSMTEFEEEVDRMINSDQQLSLPLKLVTPQELTRTISYLENKKAPGFDLITGEILKKLPRKVIVLLTMLFNAIFRIQYYPKLWKISQIIMIVKPGKPPTEPSSYRPISLLPTISKVFEKTLLRRLKPVLDQNRIIPDHQFGFREKHATVEQVHRVVHKIRQSLEKKEYCSAVFIDIQQAFDRVWHKGLLYKLKTLLPNSFYMILKSYLDQRRFQVKYEEELSRLYYITASVPQGSVLGPVLYSIYTADLPETENVVTATYADDTACLASDVNANNASLKLQEQLNKVNVWLQRWRIKPSITKSIQVTFTLRKGDCPPVHIEDKPLPSKNSVKYLGLHLDRRLTWANHIKAKKTEATLKFKELSWLLGPQSRLTLSNKLLVYKAIIQPVWTYGIELWGCASNSNIEILQRFQNIALRTISCAHWFVRNTEIHEYLEMPTVKEVIRKNSSRYRERLTKHTNELAKNLLTPGDDVTRLKRWQILDLDQRN</sequence>
<dbReference type="OrthoDB" id="7474049at2759"/>
<dbReference type="GO" id="GO:0071897">
    <property type="term" value="P:DNA biosynthetic process"/>
    <property type="evidence" value="ECO:0007669"/>
    <property type="project" value="UniProtKB-ARBA"/>
</dbReference>
<keyword evidence="3" id="KW-1185">Reference proteome</keyword>
<accession>A0A821W6Z9</accession>